<dbReference type="Proteomes" id="UP000252182">
    <property type="component" value="Chromosome"/>
</dbReference>
<gene>
    <name evidence="2" type="ORF">DTO96_100468</name>
</gene>
<evidence type="ECO:0000313" key="2">
    <source>
        <dbReference type="EMBL" id="AXF84758.1"/>
    </source>
</evidence>
<keyword evidence="1" id="KW-0472">Membrane</keyword>
<protein>
    <recommendedName>
        <fullName evidence="4">DUF3566 domain-containing protein</fullName>
    </recommendedName>
</protein>
<feature type="transmembrane region" description="Helical" evidence="1">
    <location>
        <begin position="58"/>
        <end position="83"/>
    </location>
</feature>
<dbReference type="AlphaFoldDB" id="A0A345D8S0"/>
<proteinExistence type="predicted"/>
<evidence type="ECO:0000256" key="1">
    <source>
        <dbReference type="SAM" id="Phobius"/>
    </source>
</evidence>
<dbReference type="KEGG" id="hyf:DTO96_100468"/>
<keyword evidence="3" id="KW-1185">Reference proteome</keyword>
<feature type="transmembrane region" description="Helical" evidence="1">
    <location>
        <begin position="12"/>
        <end position="38"/>
    </location>
</feature>
<evidence type="ECO:0008006" key="4">
    <source>
        <dbReference type="Google" id="ProtNLM"/>
    </source>
</evidence>
<organism evidence="2 3">
    <name type="scientific">Ephemeroptericola cinctiostellae</name>
    <dbReference type="NCBI Taxonomy" id="2268024"/>
    <lineage>
        <taxon>Bacteria</taxon>
        <taxon>Pseudomonadati</taxon>
        <taxon>Pseudomonadota</taxon>
        <taxon>Betaproteobacteria</taxon>
        <taxon>Burkholderiales</taxon>
        <taxon>Burkholderiaceae</taxon>
        <taxon>Ephemeroptericola</taxon>
    </lineage>
</organism>
<dbReference type="RefSeq" id="WP_114562028.1">
    <property type="nucleotide sequence ID" value="NZ_CP031124.1"/>
</dbReference>
<keyword evidence="1" id="KW-0812">Transmembrane</keyword>
<reference evidence="3" key="1">
    <citation type="submission" date="2018-07" db="EMBL/GenBank/DDBJ databases">
        <authorList>
            <person name="Kim H."/>
        </authorList>
    </citation>
    <scope>NUCLEOTIDE SEQUENCE [LARGE SCALE GENOMIC DNA]</scope>
    <source>
        <strain evidence="3">F02</strain>
    </source>
</reference>
<dbReference type="EMBL" id="CP031124">
    <property type="protein sequence ID" value="AXF84758.1"/>
    <property type="molecule type" value="Genomic_DNA"/>
</dbReference>
<sequence length="97" mass="10592">MSTRHIVRISPLHTSILLTVIYCLIASIIAITALVVSAFRDRSDGFVSALSHADFENILVAILLNVLLIFVVALGVSMLYNFLAKYLGGIEITLDDD</sequence>
<keyword evidence="1" id="KW-1133">Transmembrane helix</keyword>
<name>A0A345D8S0_9BURK</name>
<accession>A0A345D8S0</accession>
<evidence type="ECO:0000313" key="3">
    <source>
        <dbReference type="Proteomes" id="UP000252182"/>
    </source>
</evidence>